<sequence>MKCIKGEVKPTLGQMEVLSLGHNRLNHLDVTQNLNFEILQNHVTIELSAFNHNSS</sequence>
<dbReference type="Proteomes" id="UP000188354">
    <property type="component" value="Chromosome LG05"/>
</dbReference>
<evidence type="ECO:0000313" key="2">
    <source>
        <dbReference type="Proteomes" id="UP000188354"/>
    </source>
</evidence>
<gene>
    <name evidence="1" type="ORF">TanjilG_28618</name>
</gene>
<protein>
    <submittedName>
        <fullName evidence="1">Uncharacterized protein</fullName>
    </submittedName>
</protein>
<dbReference type="EMBL" id="CM007365">
    <property type="protein sequence ID" value="OIW12210.1"/>
    <property type="molecule type" value="Genomic_DNA"/>
</dbReference>
<name>A0A4P1RJK2_LUPAN</name>
<accession>A0A4P1RJK2</accession>
<evidence type="ECO:0000313" key="1">
    <source>
        <dbReference type="EMBL" id="OIW12210.1"/>
    </source>
</evidence>
<proteinExistence type="predicted"/>
<dbReference type="Gramene" id="OIW12210">
    <property type="protein sequence ID" value="OIW12210"/>
    <property type="gene ID" value="TanjilG_28618"/>
</dbReference>
<keyword evidence="2" id="KW-1185">Reference proteome</keyword>
<dbReference type="AlphaFoldDB" id="A0A4P1RJK2"/>
<reference evidence="1 2" key="1">
    <citation type="journal article" date="2017" name="Plant Biotechnol. J.">
        <title>A comprehensive draft genome sequence for lupin (Lupinus angustifolius), an emerging health food: insights into plant-microbe interactions and legume evolution.</title>
        <authorList>
            <person name="Hane J.K."/>
            <person name="Ming Y."/>
            <person name="Kamphuis L.G."/>
            <person name="Nelson M.N."/>
            <person name="Garg G."/>
            <person name="Atkins C.A."/>
            <person name="Bayer P.E."/>
            <person name="Bravo A."/>
            <person name="Bringans S."/>
            <person name="Cannon S."/>
            <person name="Edwards D."/>
            <person name="Foley R."/>
            <person name="Gao L.L."/>
            <person name="Harrison M.J."/>
            <person name="Huang W."/>
            <person name="Hurgobin B."/>
            <person name="Li S."/>
            <person name="Liu C.W."/>
            <person name="McGrath A."/>
            <person name="Morahan G."/>
            <person name="Murray J."/>
            <person name="Weller J."/>
            <person name="Jian J."/>
            <person name="Singh K.B."/>
        </authorList>
    </citation>
    <scope>NUCLEOTIDE SEQUENCE [LARGE SCALE GENOMIC DNA]</scope>
    <source>
        <strain evidence="2">cv. Tanjil</strain>
        <tissue evidence="1">Whole plant</tissue>
    </source>
</reference>
<organism evidence="1 2">
    <name type="scientific">Lupinus angustifolius</name>
    <name type="common">Narrow-leaved blue lupine</name>
    <dbReference type="NCBI Taxonomy" id="3871"/>
    <lineage>
        <taxon>Eukaryota</taxon>
        <taxon>Viridiplantae</taxon>
        <taxon>Streptophyta</taxon>
        <taxon>Embryophyta</taxon>
        <taxon>Tracheophyta</taxon>
        <taxon>Spermatophyta</taxon>
        <taxon>Magnoliopsida</taxon>
        <taxon>eudicotyledons</taxon>
        <taxon>Gunneridae</taxon>
        <taxon>Pentapetalae</taxon>
        <taxon>rosids</taxon>
        <taxon>fabids</taxon>
        <taxon>Fabales</taxon>
        <taxon>Fabaceae</taxon>
        <taxon>Papilionoideae</taxon>
        <taxon>50 kb inversion clade</taxon>
        <taxon>genistoids sensu lato</taxon>
        <taxon>core genistoids</taxon>
        <taxon>Genisteae</taxon>
        <taxon>Lupinus</taxon>
    </lineage>
</organism>